<feature type="non-terminal residue" evidence="1">
    <location>
        <position position="1"/>
    </location>
</feature>
<dbReference type="Proteomes" id="UP000007802">
    <property type="component" value="Unassembled WGS sequence"/>
</dbReference>
<dbReference type="AlphaFoldDB" id="A0A0J9HJJ8"/>
<name>A0A0J9HJJ8_AJEDA</name>
<dbReference type="EMBL" id="GG749875">
    <property type="protein sequence ID" value="KMW69374.1"/>
    <property type="molecule type" value="Genomic_DNA"/>
</dbReference>
<organism evidence="1">
    <name type="scientific">Ajellomyces dermatitidis (strain ATCC 18188 / CBS 674.68)</name>
    <name type="common">Blastomyces dermatitidis</name>
    <dbReference type="NCBI Taxonomy" id="653446"/>
    <lineage>
        <taxon>Eukaryota</taxon>
        <taxon>Fungi</taxon>
        <taxon>Dikarya</taxon>
        <taxon>Ascomycota</taxon>
        <taxon>Pezizomycotina</taxon>
        <taxon>Eurotiomycetes</taxon>
        <taxon>Eurotiomycetidae</taxon>
        <taxon>Onygenales</taxon>
        <taxon>Ajellomycetaceae</taxon>
        <taxon>Blastomyces</taxon>
    </lineage>
</organism>
<sequence>SSCIDRSVFINDSELNVESLIENLKNVIMKKLPVSYVTRSSASLSALSVPFSAALSQSSTPASVSGSPAPAISVSIILTSATSDFTVSAFVTSSPCFKKMLCRLNKSHFSRITSFLNSIEIKIVMSFTVHEVMIFTDIKKLFITVKFNI</sequence>
<reference evidence="1" key="1">
    <citation type="submission" date="2010-03" db="EMBL/GenBank/DDBJ databases">
        <title>Annotation of Blastomyces dermatitidis strain ATCC 18188.</title>
        <authorList>
            <consortium name="The Broad Institute Genome Sequencing Platform"/>
            <consortium name="Broad Institute Genome Sequencing Center for Infectious Disease."/>
            <person name="Cuomo C."/>
            <person name="Klein B."/>
            <person name="Sullivan T."/>
            <person name="Heitman J."/>
            <person name="Young S."/>
            <person name="Zeng Q."/>
            <person name="Gargeya S."/>
            <person name="Alvarado L."/>
            <person name="Berlin A.M."/>
            <person name="Chapman S.B."/>
            <person name="Chen Z."/>
            <person name="Freedman E."/>
            <person name="Gellesch M."/>
            <person name="Goldberg J."/>
            <person name="Griggs A."/>
            <person name="Gujja S."/>
            <person name="Heilman E."/>
            <person name="Heiman D."/>
            <person name="Howarth C."/>
            <person name="Mehta T."/>
            <person name="Neiman D."/>
            <person name="Pearson M."/>
            <person name="Roberts A."/>
            <person name="Saif S."/>
            <person name="Shea T."/>
            <person name="Shenoy N."/>
            <person name="Sisk P."/>
            <person name="Stolte C."/>
            <person name="Sykes S."/>
            <person name="White J."/>
            <person name="Yandava C."/>
            <person name="Haas B."/>
            <person name="Nusbaum C."/>
            <person name="Birren B."/>
        </authorList>
    </citation>
    <scope>NUCLEOTIDE SEQUENCE</scope>
    <source>
        <strain evidence="1">ATCC 18188</strain>
    </source>
</reference>
<gene>
    <name evidence="1" type="ORF">BDDG_13525</name>
</gene>
<proteinExistence type="predicted"/>
<protein>
    <submittedName>
        <fullName evidence="1">Uncharacterized protein</fullName>
    </submittedName>
</protein>
<evidence type="ECO:0000313" key="1">
    <source>
        <dbReference type="EMBL" id="KMW69374.1"/>
    </source>
</evidence>
<accession>A0A0J9HJJ8</accession>
<feature type="non-terminal residue" evidence="1">
    <location>
        <position position="149"/>
    </location>
</feature>